<evidence type="ECO:0000256" key="2">
    <source>
        <dbReference type="ARBA" id="ARBA00022771"/>
    </source>
</evidence>
<name>A0A6G1GST4_9PEZI</name>
<feature type="compositionally biased region" description="Basic and acidic residues" evidence="6">
    <location>
        <begin position="369"/>
        <end position="385"/>
    </location>
</feature>
<feature type="compositionally biased region" description="Low complexity" evidence="6">
    <location>
        <begin position="392"/>
        <end position="404"/>
    </location>
</feature>
<evidence type="ECO:0000256" key="5">
    <source>
        <dbReference type="PROSITE-ProRule" id="PRU00146"/>
    </source>
</evidence>
<protein>
    <recommendedName>
        <fullName evidence="7">PHD-type domain-containing protein</fullName>
    </recommendedName>
</protein>
<dbReference type="Gene3D" id="3.30.40.10">
    <property type="entry name" value="Zinc/RING finger domain, C3HC4 (zinc finger)"/>
    <property type="match status" value="1"/>
</dbReference>
<dbReference type="AlphaFoldDB" id="A0A6G1GST4"/>
<dbReference type="PROSITE" id="PS50016">
    <property type="entry name" value="ZF_PHD_2"/>
    <property type="match status" value="1"/>
</dbReference>
<dbReference type="InterPro" id="IPR013083">
    <property type="entry name" value="Znf_RING/FYVE/PHD"/>
</dbReference>
<keyword evidence="9" id="KW-1185">Reference proteome</keyword>
<evidence type="ECO:0000256" key="4">
    <source>
        <dbReference type="ARBA" id="ARBA00022853"/>
    </source>
</evidence>
<feature type="region of interest" description="Disordered" evidence="6">
    <location>
        <begin position="339"/>
        <end position="585"/>
    </location>
</feature>
<dbReference type="GO" id="GO:0006325">
    <property type="term" value="P:chromatin organization"/>
    <property type="evidence" value="ECO:0007669"/>
    <property type="project" value="UniProtKB-KW"/>
</dbReference>
<evidence type="ECO:0000256" key="3">
    <source>
        <dbReference type="ARBA" id="ARBA00022833"/>
    </source>
</evidence>
<feature type="compositionally biased region" description="Basic and acidic residues" evidence="6">
    <location>
        <begin position="540"/>
        <end position="552"/>
    </location>
</feature>
<feature type="compositionally biased region" description="Polar residues" evidence="6">
    <location>
        <begin position="562"/>
        <end position="582"/>
    </location>
</feature>
<dbReference type="InterPro" id="IPR019787">
    <property type="entry name" value="Znf_PHD-finger"/>
</dbReference>
<dbReference type="GO" id="GO:0070210">
    <property type="term" value="C:Rpd3L-Expanded complex"/>
    <property type="evidence" value="ECO:0007669"/>
    <property type="project" value="TreeGrafter"/>
</dbReference>
<dbReference type="InterPro" id="IPR019786">
    <property type="entry name" value="Zinc_finger_PHD-type_CS"/>
</dbReference>
<keyword evidence="3" id="KW-0862">Zinc</keyword>
<feature type="compositionally biased region" description="Polar residues" evidence="6">
    <location>
        <begin position="458"/>
        <end position="467"/>
    </location>
</feature>
<reference evidence="8" key="1">
    <citation type="journal article" date="2020" name="Stud. Mycol.">
        <title>101 Dothideomycetes genomes: a test case for predicting lifestyles and emergence of pathogens.</title>
        <authorList>
            <person name="Haridas S."/>
            <person name="Albert R."/>
            <person name="Binder M."/>
            <person name="Bloem J."/>
            <person name="Labutti K."/>
            <person name="Salamov A."/>
            <person name="Andreopoulos B."/>
            <person name="Baker S."/>
            <person name="Barry K."/>
            <person name="Bills G."/>
            <person name="Bluhm B."/>
            <person name="Cannon C."/>
            <person name="Castanera R."/>
            <person name="Culley D."/>
            <person name="Daum C."/>
            <person name="Ezra D."/>
            <person name="Gonzalez J."/>
            <person name="Henrissat B."/>
            <person name="Kuo A."/>
            <person name="Liang C."/>
            <person name="Lipzen A."/>
            <person name="Lutzoni F."/>
            <person name="Magnuson J."/>
            <person name="Mondo S."/>
            <person name="Nolan M."/>
            <person name="Ohm R."/>
            <person name="Pangilinan J."/>
            <person name="Park H.-J."/>
            <person name="Ramirez L."/>
            <person name="Alfaro M."/>
            <person name="Sun H."/>
            <person name="Tritt A."/>
            <person name="Yoshinaga Y."/>
            <person name="Zwiers L.-H."/>
            <person name="Turgeon B."/>
            <person name="Goodwin S."/>
            <person name="Spatafora J."/>
            <person name="Crous P."/>
            <person name="Grigoriev I."/>
        </authorList>
    </citation>
    <scope>NUCLEOTIDE SEQUENCE</scope>
    <source>
        <strain evidence="8">CBS 113979</strain>
    </source>
</reference>
<keyword evidence="4" id="KW-0156">Chromatin regulator</keyword>
<feature type="region of interest" description="Disordered" evidence="6">
    <location>
        <begin position="145"/>
        <end position="164"/>
    </location>
</feature>
<evidence type="ECO:0000259" key="7">
    <source>
        <dbReference type="PROSITE" id="PS50016"/>
    </source>
</evidence>
<gene>
    <name evidence="8" type="ORF">K402DRAFT_154477</name>
</gene>
<dbReference type="EMBL" id="ML977171">
    <property type="protein sequence ID" value="KAF1984013.1"/>
    <property type="molecule type" value="Genomic_DNA"/>
</dbReference>
<feature type="compositionally biased region" description="Polar residues" evidence="6">
    <location>
        <begin position="147"/>
        <end position="163"/>
    </location>
</feature>
<dbReference type="Pfam" id="PF20826">
    <property type="entry name" value="PHD_5"/>
    <property type="match status" value="1"/>
</dbReference>
<dbReference type="PROSITE" id="PS01359">
    <property type="entry name" value="ZF_PHD_1"/>
    <property type="match status" value="1"/>
</dbReference>
<accession>A0A6G1GST4</accession>
<keyword evidence="1" id="KW-0479">Metal-binding</keyword>
<feature type="domain" description="PHD-type" evidence="7">
    <location>
        <begin position="712"/>
        <end position="761"/>
    </location>
</feature>
<dbReference type="OrthoDB" id="436852at2759"/>
<dbReference type="GO" id="GO:0006355">
    <property type="term" value="P:regulation of DNA-templated transcription"/>
    <property type="evidence" value="ECO:0007669"/>
    <property type="project" value="TreeGrafter"/>
</dbReference>
<evidence type="ECO:0000256" key="1">
    <source>
        <dbReference type="ARBA" id="ARBA00022723"/>
    </source>
</evidence>
<dbReference type="PANTHER" id="PTHR46462">
    <property type="entry name" value="UPSET, ISOFORM A"/>
    <property type="match status" value="1"/>
</dbReference>
<feature type="region of interest" description="Disordered" evidence="6">
    <location>
        <begin position="48"/>
        <end position="81"/>
    </location>
</feature>
<feature type="compositionally biased region" description="Low complexity" evidence="6">
    <location>
        <begin position="108"/>
        <end position="132"/>
    </location>
</feature>
<dbReference type="GO" id="GO:0034967">
    <property type="term" value="C:Set3 complex"/>
    <property type="evidence" value="ECO:0007669"/>
    <property type="project" value="TreeGrafter"/>
</dbReference>
<evidence type="ECO:0000313" key="8">
    <source>
        <dbReference type="EMBL" id="KAF1984013.1"/>
    </source>
</evidence>
<feature type="compositionally biased region" description="Polar residues" evidence="6">
    <location>
        <begin position="48"/>
        <end position="77"/>
    </location>
</feature>
<organism evidence="8 9">
    <name type="scientific">Aulographum hederae CBS 113979</name>
    <dbReference type="NCBI Taxonomy" id="1176131"/>
    <lineage>
        <taxon>Eukaryota</taxon>
        <taxon>Fungi</taxon>
        <taxon>Dikarya</taxon>
        <taxon>Ascomycota</taxon>
        <taxon>Pezizomycotina</taxon>
        <taxon>Dothideomycetes</taxon>
        <taxon>Pleosporomycetidae</taxon>
        <taxon>Aulographales</taxon>
        <taxon>Aulographaceae</taxon>
    </lineage>
</organism>
<dbReference type="GO" id="GO:0008270">
    <property type="term" value="F:zinc ion binding"/>
    <property type="evidence" value="ECO:0007669"/>
    <property type="project" value="UniProtKB-KW"/>
</dbReference>
<dbReference type="InterPro" id="IPR011011">
    <property type="entry name" value="Znf_FYVE_PHD"/>
</dbReference>
<dbReference type="PANTHER" id="PTHR46462:SF3">
    <property type="entry name" value="UPSET, ISOFORM A"/>
    <property type="match status" value="1"/>
</dbReference>
<sequence length="791" mass="87687">MNVEQQIYGYPDWRLPSPSYTPDSATFKASLLRTPKLDCPSTHFLSAFSTPRPNGHQTPTQTPSYSSLQSASRPMSSHSRKAVKLEDPEFHIHHRIAATHLELPPVSPSRRLSSSPDVSSSISTSNASDSGSQWSSTLPKSEKLNMNPFQMQTPPPTRDSNANLRKRNSHGQLAVQNTASTIVSRGHPMGTPQQQQPFAMSNESPAFQTPFQYSNLQFTPEVFQFPSAGPATAPVYPQSKLFWDQPNNMHPMDVEMTASANTSFQSQPHSAGGIPNWQSYGASPDHLNMFNTNTATSNDSKQHTNMWPLQNVSPQHSTASYNQQIPYTASASGVNPNLLFSFSNPPMQDDSPTKPLAAPMPTSQNQRQPYEHQTRELIREKEMAKVARQQHSRSSTASSSTSTSLQGSFRPGLQRSNTDSGFRKSSKRQSLDSRLLSQALEQDHVPRRSSPLKRHSQHGQTSLSSIPELTRPRPRTRLVIDESGRARTETDPTEEKVSSATRSSRARHSMTWDDIGSDSETDIETTVTSRPTSFAFSQPDGKRRAIHSKIEGDEIGGLQRAPSASSLNSLSFNKPRTMSGNRKSFDNENRRFSFASFDSAAMDGMEELNFAETPQDNGSDAQIALKKVMEDRMKKQDQNNPQDVLRAHNQRWSLASAELAKLSSPTSVNGLPFYDPFTTTVNSYNNISPTAGGTNMDAITPTTDRSSRSNESTRCLCGLNEVDGGTMIQCESCKNWLHLRCVGFTEHSIPAVFVCRFCTQTPNVRPMRGAQMQMQQNFASPLNHKSTWRPS</sequence>
<feature type="compositionally biased region" description="Polar residues" evidence="6">
    <location>
        <begin position="524"/>
        <end position="536"/>
    </location>
</feature>
<feature type="compositionally biased region" description="Basic and acidic residues" evidence="6">
    <location>
        <begin position="478"/>
        <end position="497"/>
    </location>
</feature>
<evidence type="ECO:0000313" key="9">
    <source>
        <dbReference type="Proteomes" id="UP000800041"/>
    </source>
</evidence>
<dbReference type="SUPFAM" id="SSF57903">
    <property type="entry name" value="FYVE/PHD zinc finger"/>
    <property type="match status" value="1"/>
</dbReference>
<dbReference type="Proteomes" id="UP000800041">
    <property type="component" value="Unassembled WGS sequence"/>
</dbReference>
<keyword evidence="2 5" id="KW-0863">Zinc-finger</keyword>
<feature type="region of interest" description="Disordered" evidence="6">
    <location>
        <begin position="101"/>
        <end position="140"/>
    </location>
</feature>
<dbReference type="InterPro" id="IPR001965">
    <property type="entry name" value="Znf_PHD"/>
</dbReference>
<evidence type="ECO:0000256" key="6">
    <source>
        <dbReference type="SAM" id="MobiDB-lite"/>
    </source>
</evidence>
<proteinExistence type="predicted"/>
<dbReference type="SMART" id="SM00249">
    <property type="entry name" value="PHD"/>
    <property type="match status" value="1"/>
</dbReference>